<dbReference type="Proteomes" id="UP000053097">
    <property type="component" value="Unassembled WGS sequence"/>
</dbReference>
<gene>
    <name evidence="2" type="ORF">X777_05147</name>
</gene>
<reference evidence="2 3" key="1">
    <citation type="journal article" date="2014" name="Curr. Biol.">
        <title>The genome of the clonal raider ant Cerapachys biroi.</title>
        <authorList>
            <person name="Oxley P.R."/>
            <person name="Ji L."/>
            <person name="Fetter-Pruneda I."/>
            <person name="McKenzie S.K."/>
            <person name="Li C."/>
            <person name="Hu H."/>
            <person name="Zhang G."/>
            <person name="Kronauer D.J."/>
        </authorList>
    </citation>
    <scope>NUCLEOTIDE SEQUENCE [LARGE SCALE GENOMIC DNA]</scope>
</reference>
<evidence type="ECO:0000259" key="1">
    <source>
        <dbReference type="Pfam" id="PF17906"/>
    </source>
</evidence>
<feature type="domain" description="Mos1 transposase HTH" evidence="1">
    <location>
        <begin position="33"/>
        <end position="67"/>
    </location>
</feature>
<keyword evidence="3" id="KW-1185">Reference proteome</keyword>
<name>A0A026WGP1_OOCBI</name>
<dbReference type="InterPro" id="IPR041426">
    <property type="entry name" value="Mos1_HTH"/>
</dbReference>
<dbReference type="Pfam" id="PF17906">
    <property type="entry name" value="HTH_48"/>
    <property type="match status" value="1"/>
</dbReference>
<protein>
    <recommendedName>
        <fullName evidence="1">Mos1 transposase HTH domain-containing protein</fullName>
    </recommendedName>
</protein>
<proteinExistence type="predicted"/>
<accession>A0A026WGP1</accession>
<organism evidence="2 3">
    <name type="scientific">Ooceraea biroi</name>
    <name type="common">Clonal raider ant</name>
    <name type="synonym">Cerapachys biroi</name>
    <dbReference type="NCBI Taxonomy" id="2015173"/>
    <lineage>
        <taxon>Eukaryota</taxon>
        <taxon>Metazoa</taxon>
        <taxon>Ecdysozoa</taxon>
        <taxon>Arthropoda</taxon>
        <taxon>Hexapoda</taxon>
        <taxon>Insecta</taxon>
        <taxon>Pterygota</taxon>
        <taxon>Neoptera</taxon>
        <taxon>Endopterygota</taxon>
        <taxon>Hymenoptera</taxon>
        <taxon>Apocrita</taxon>
        <taxon>Aculeata</taxon>
        <taxon>Formicoidea</taxon>
        <taxon>Formicidae</taxon>
        <taxon>Dorylinae</taxon>
        <taxon>Ooceraea</taxon>
    </lineage>
</organism>
<dbReference type="EMBL" id="KK107238">
    <property type="protein sequence ID" value="EZA54861.1"/>
    <property type="molecule type" value="Genomic_DNA"/>
</dbReference>
<evidence type="ECO:0000313" key="2">
    <source>
        <dbReference type="EMBL" id="EZA54861.1"/>
    </source>
</evidence>
<evidence type="ECO:0000313" key="3">
    <source>
        <dbReference type="Proteomes" id="UP000053097"/>
    </source>
</evidence>
<dbReference type="AlphaFoldDB" id="A0A026WGP1"/>
<sequence length="73" mass="8582">MATCMTDCEEETPDVEIFEQRAGIKVCCTVRSLSKEKIYNALKEIHGSKVMSYEKFLEWYQHFQSGKTSIYYK</sequence>